<organism evidence="2 3">
    <name type="scientific">Mucisphaera calidilacus</name>
    <dbReference type="NCBI Taxonomy" id="2527982"/>
    <lineage>
        <taxon>Bacteria</taxon>
        <taxon>Pseudomonadati</taxon>
        <taxon>Planctomycetota</taxon>
        <taxon>Phycisphaerae</taxon>
        <taxon>Phycisphaerales</taxon>
        <taxon>Phycisphaeraceae</taxon>
        <taxon>Mucisphaera</taxon>
    </lineage>
</organism>
<dbReference type="EMBL" id="CP036280">
    <property type="protein sequence ID" value="QDU71250.1"/>
    <property type="molecule type" value="Genomic_DNA"/>
</dbReference>
<dbReference type="GO" id="GO:0016740">
    <property type="term" value="F:transferase activity"/>
    <property type="evidence" value="ECO:0007669"/>
    <property type="project" value="UniProtKB-KW"/>
</dbReference>
<proteinExistence type="predicted"/>
<dbReference type="InterPro" id="IPR050256">
    <property type="entry name" value="Glycosyltransferase_2"/>
</dbReference>
<dbReference type="InterPro" id="IPR029044">
    <property type="entry name" value="Nucleotide-diphossugar_trans"/>
</dbReference>
<dbReference type="PANTHER" id="PTHR48090">
    <property type="entry name" value="UNDECAPRENYL-PHOSPHATE 4-DEOXY-4-FORMAMIDO-L-ARABINOSE TRANSFERASE-RELATED"/>
    <property type="match status" value="1"/>
</dbReference>
<protein>
    <submittedName>
        <fullName evidence="2">Glycosyl transferase family 2</fullName>
    </submittedName>
</protein>
<dbReference type="InterPro" id="IPR001173">
    <property type="entry name" value="Glyco_trans_2-like"/>
</dbReference>
<reference evidence="2 3" key="1">
    <citation type="submission" date="2019-02" db="EMBL/GenBank/DDBJ databases">
        <title>Deep-cultivation of Planctomycetes and their phenomic and genomic characterization uncovers novel biology.</title>
        <authorList>
            <person name="Wiegand S."/>
            <person name="Jogler M."/>
            <person name="Boedeker C."/>
            <person name="Pinto D."/>
            <person name="Vollmers J."/>
            <person name="Rivas-Marin E."/>
            <person name="Kohn T."/>
            <person name="Peeters S.H."/>
            <person name="Heuer A."/>
            <person name="Rast P."/>
            <person name="Oberbeckmann S."/>
            <person name="Bunk B."/>
            <person name="Jeske O."/>
            <person name="Meyerdierks A."/>
            <person name="Storesund J.E."/>
            <person name="Kallscheuer N."/>
            <person name="Luecker S."/>
            <person name="Lage O.M."/>
            <person name="Pohl T."/>
            <person name="Merkel B.J."/>
            <person name="Hornburger P."/>
            <person name="Mueller R.-W."/>
            <person name="Bruemmer F."/>
            <person name="Labrenz M."/>
            <person name="Spormann A.M."/>
            <person name="Op den Camp H."/>
            <person name="Overmann J."/>
            <person name="Amann R."/>
            <person name="Jetten M.S.M."/>
            <person name="Mascher T."/>
            <person name="Medema M.H."/>
            <person name="Devos D.P."/>
            <person name="Kaster A.-K."/>
            <person name="Ovreas L."/>
            <person name="Rohde M."/>
            <person name="Galperin M.Y."/>
            <person name="Jogler C."/>
        </authorList>
    </citation>
    <scope>NUCLEOTIDE SEQUENCE [LARGE SCALE GENOMIC DNA]</scope>
    <source>
        <strain evidence="2 3">Pan265</strain>
    </source>
</reference>
<dbReference type="Proteomes" id="UP000320386">
    <property type="component" value="Chromosome"/>
</dbReference>
<dbReference type="Gene3D" id="3.90.550.10">
    <property type="entry name" value="Spore Coat Polysaccharide Biosynthesis Protein SpsA, Chain A"/>
    <property type="match status" value="1"/>
</dbReference>
<evidence type="ECO:0000313" key="2">
    <source>
        <dbReference type="EMBL" id="QDU71250.1"/>
    </source>
</evidence>
<dbReference type="KEGG" id="mcad:Pan265_10990"/>
<sequence length="244" mass="26802">MLIDLVIPARNEADNIDALFDALPAGLFRCVVVCDNGSTDATASLAESRGAVVVREDRMGYGRACLAGLAWIQHQAETGDVLPDAVAFVDADLSDDPGQMGRLIDPLESDQADLVLGARAALADPGALDPHQRFGNWLACTLTRLASGRAYRDLGPMRVIRWSSLEQLEMGDETWGWTIEMQYKAVTRGVRTLEIDVPYRKRRAGRSKITGSLWMSARVGIRIVSMIGWLWWSERRVNRSGSGA</sequence>
<dbReference type="OrthoDB" id="9810303at2"/>
<keyword evidence="2" id="KW-0808">Transferase</keyword>
<dbReference type="Pfam" id="PF00535">
    <property type="entry name" value="Glycos_transf_2"/>
    <property type="match status" value="1"/>
</dbReference>
<name>A0A518BWA5_9BACT</name>
<keyword evidence="3" id="KW-1185">Reference proteome</keyword>
<dbReference type="CDD" id="cd04179">
    <property type="entry name" value="DPM_DPG-synthase_like"/>
    <property type="match status" value="1"/>
</dbReference>
<dbReference type="PANTHER" id="PTHR48090:SF7">
    <property type="entry name" value="RFBJ PROTEIN"/>
    <property type="match status" value="1"/>
</dbReference>
<gene>
    <name evidence="2" type="ORF">Pan265_10990</name>
</gene>
<evidence type="ECO:0000313" key="3">
    <source>
        <dbReference type="Proteomes" id="UP000320386"/>
    </source>
</evidence>
<dbReference type="RefSeq" id="WP_145445406.1">
    <property type="nucleotide sequence ID" value="NZ_CP036280.1"/>
</dbReference>
<accession>A0A518BWA5</accession>
<evidence type="ECO:0000259" key="1">
    <source>
        <dbReference type="Pfam" id="PF00535"/>
    </source>
</evidence>
<dbReference type="SUPFAM" id="SSF53448">
    <property type="entry name" value="Nucleotide-diphospho-sugar transferases"/>
    <property type="match status" value="1"/>
</dbReference>
<feature type="domain" description="Glycosyltransferase 2-like" evidence="1">
    <location>
        <begin position="5"/>
        <end position="133"/>
    </location>
</feature>
<dbReference type="AlphaFoldDB" id="A0A518BWA5"/>